<dbReference type="EMBL" id="JACBAZ010000006">
    <property type="protein sequence ID" value="NWK56764.1"/>
    <property type="molecule type" value="Genomic_DNA"/>
</dbReference>
<accession>A0A851GRC9</accession>
<evidence type="ECO:0000256" key="3">
    <source>
        <dbReference type="ARBA" id="ARBA00008756"/>
    </source>
</evidence>
<feature type="domain" description="DRTGG" evidence="14">
    <location>
        <begin position="221"/>
        <end position="331"/>
    </location>
</feature>
<dbReference type="NCBIfam" id="NF007233">
    <property type="entry name" value="PRK09653.1"/>
    <property type="match status" value="1"/>
</dbReference>
<feature type="domain" description="Phosphate acetyl/butaryl transferase" evidence="13">
    <location>
        <begin position="378"/>
        <end position="692"/>
    </location>
</feature>
<evidence type="ECO:0000256" key="1">
    <source>
        <dbReference type="ARBA" id="ARBA00004496"/>
    </source>
</evidence>
<comment type="similarity">
    <text evidence="3 12">In the C-terminal section; belongs to the phosphate acetyltransferase and butyryltransferase family.</text>
</comment>
<dbReference type="Gene3D" id="3.40.50.300">
    <property type="entry name" value="P-loop containing nucleotide triphosphate hydrolases"/>
    <property type="match status" value="1"/>
</dbReference>
<evidence type="ECO:0000256" key="9">
    <source>
        <dbReference type="ARBA" id="ARBA00022679"/>
    </source>
</evidence>
<comment type="subcellular location">
    <subcellularLocation>
        <location evidence="1 12">Cytoplasm</location>
    </subcellularLocation>
</comment>
<comment type="function">
    <text evidence="12">Involved in acetate metabolism.</text>
</comment>
<dbReference type="Gene3D" id="3.40.1390.20">
    <property type="entry name" value="HprK N-terminal domain-like"/>
    <property type="match status" value="1"/>
</dbReference>
<dbReference type="AlphaFoldDB" id="A0A851GRC9"/>
<reference evidence="15 16" key="1">
    <citation type="submission" date="2020-07" db="EMBL/GenBank/DDBJ databases">
        <title>Roseicoccus Jingziensis gen. nov., sp. nov., isolated from coastal seawater.</title>
        <authorList>
            <person name="Feng X."/>
        </authorList>
    </citation>
    <scope>NUCLEOTIDE SEQUENCE [LARGE SCALE GENOMIC DNA]</scope>
    <source>
        <strain evidence="15 16">N1E253</strain>
    </source>
</reference>
<protein>
    <recommendedName>
        <fullName evidence="7 12">Phosphate acetyltransferase</fullName>
        <ecNumber evidence="6 12">2.3.1.8</ecNumber>
    </recommendedName>
    <alternativeName>
        <fullName evidence="11 12">Phosphotransacetylase</fullName>
    </alternativeName>
</protein>
<dbReference type="PANTHER" id="PTHR43356">
    <property type="entry name" value="PHOSPHATE ACETYLTRANSFERASE"/>
    <property type="match status" value="1"/>
</dbReference>
<dbReference type="RefSeq" id="WP_178933565.1">
    <property type="nucleotide sequence ID" value="NZ_JACBAZ010000006.1"/>
</dbReference>
<evidence type="ECO:0000259" key="13">
    <source>
        <dbReference type="Pfam" id="PF01515"/>
    </source>
</evidence>
<keyword evidence="9 12" id="KW-0808">Transferase</keyword>
<evidence type="ECO:0000256" key="2">
    <source>
        <dbReference type="ARBA" id="ARBA00004989"/>
    </source>
</evidence>
<dbReference type="InterPro" id="IPR042112">
    <property type="entry name" value="P_AcTrfase_dom2"/>
</dbReference>
<evidence type="ECO:0000313" key="15">
    <source>
        <dbReference type="EMBL" id="NWK56764.1"/>
    </source>
</evidence>
<dbReference type="UniPathway" id="UPA00340">
    <property type="reaction ID" value="UER00459"/>
</dbReference>
<keyword evidence="16" id="KW-1185">Reference proteome</keyword>
<dbReference type="Proteomes" id="UP000557872">
    <property type="component" value="Unassembled WGS sequence"/>
</dbReference>
<dbReference type="InterPro" id="IPR028979">
    <property type="entry name" value="Ser_kin/Pase_Hpr-like_N_sf"/>
</dbReference>
<evidence type="ECO:0000256" key="5">
    <source>
        <dbReference type="ARBA" id="ARBA00011643"/>
    </source>
</evidence>
<dbReference type="InterPro" id="IPR050500">
    <property type="entry name" value="Phos_Acetyltrans/Butyryltrans"/>
</dbReference>
<proteinExistence type="inferred from homology"/>
<dbReference type="Pfam" id="PF01515">
    <property type="entry name" value="PTA_PTB"/>
    <property type="match status" value="1"/>
</dbReference>
<evidence type="ECO:0000256" key="12">
    <source>
        <dbReference type="PIRNR" id="PIRNR006107"/>
    </source>
</evidence>
<dbReference type="InterPro" id="IPR004614">
    <property type="entry name" value="P_AcTrfase"/>
</dbReference>
<comment type="similarity">
    <text evidence="4 12">In the N-terminal section; belongs to the CobB/CobQ family.</text>
</comment>
<evidence type="ECO:0000256" key="7">
    <source>
        <dbReference type="ARBA" id="ARBA00021528"/>
    </source>
</evidence>
<evidence type="ECO:0000313" key="16">
    <source>
        <dbReference type="Proteomes" id="UP000557872"/>
    </source>
</evidence>
<gene>
    <name evidence="15" type="primary">pta</name>
    <name evidence="15" type="ORF">HW115_14170</name>
</gene>
<organism evidence="15 16">
    <name type="scientific">Oceaniferula marina</name>
    <dbReference type="NCBI Taxonomy" id="2748318"/>
    <lineage>
        <taxon>Bacteria</taxon>
        <taxon>Pseudomonadati</taxon>
        <taxon>Verrucomicrobiota</taxon>
        <taxon>Verrucomicrobiia</taxon>
        <taxon>Verrucomicrobiales</taxon>
        <taxon>Verrucomicrobiaceae</taxon>
        <taxon>Oceaniferula</taxon>
    </lineage>
</organism>
<dbReference type="GO" id="GO:0005737">
    <property type="term" value="C:cytoplasm"/>
    <property type="evidence" value="ECO:0007669"/>
    <property type="project" value="UniProtKB-SubCell"/>
</dbReference>
<comment type="catalytic activity">
    <reaction evidence="12">
        <text>acetyl-CoA + phosphate = acetyl phosphate + CoA</text>
        <dbReference type="Rhea" id="RHEA:19521"/>
        <dbReference type="ChEBI" id="CHEBI:22191"/>
        <dbReference type="ChEBI" id="CHEBI:43474"/>
        <dbReference type="ChEBI" id="CHEBI:57287"/>
        <dbReference type="ChEBI" id="CHEBI:57288"/>
        <dbReference type="EC" id="2.3.1.8"/>
    </reaction>
</comment>
<keyword evidence="10 12" id="KW-0012">Acyltransferase</keyword>
<comment type="domain">
    <text evidence="12">The N-terminal region seems to be important for proper quaternary structure. The C-terminal region contains the substrate-binding site.</text>
</comment>
<dbReference type="PIRSF" id="PIRSF006107">
    <property type="entry name" value="PhpActrans_proteobac"/>
    <property type="match status" value="1"/>
</dbReference>
<evidence type="ECO:0000256" key="6">
    <source>
        <dbReference type="ARBA" id="ARBA00012707"/>
    </source>
</evidence>
<dbReference type="PANTHER" id="PTHR43356:SF3">
    <property type="entry name" value="PHOSPHATE ACETYLTRANSFERASE"/>
    <property type="match status" value="1"/>
</dbReference>
<dbReference type="NCBIfam" id="TIGR00651">
    <property type="entry name" value="pta"/>
    <property type="match status" value="1"/>
</dbReference>
<dbReference type="SUPFAM" id="SSF52540">
    <property type="entry name" value="P-loop containing nucleoside triphosphate hydrolases"/>
    <property type="match status" value="1"/>
</dbReference>
<dbReference type="EC" id="2.3.1.8" evidence="6 12"/>
<comment type="pathway">
    <text evidence="2 12">Metabolic intermediate biosynthesis; acetyl-CoA biosynthesis; acetyl-CoA from acetate: step 2/2.</text>
</comment>
<comment type="subunit">
    <text evidence="5">Homohexamer.</text>
</comment>
<comment type="caution">
    <text evidence="15">The sequence shown here is derived from an EMBL/GenBank/DDBJ whole genome shotgun (WGS) entry which is preliminary data.</text>
</comment>
<sequence length="697" mass="75464">MHTILVVPLSDHAGLTSTSIGLVRALDRMGIHVSFFKPISQSYHEQSEDLSTAYIKTTTSLTPPEPISMEETEMMLASGASETLLEQITEKYQQAAENADIVIVEGLQASSKNQFLNSLNPRIAHALNAEVIFVASAKGKCLEKAKKRICRRLDSACEAIDRNHNDRVLGAIINQNNKDQSEESKPNIDLTNETLPLKNGELKLLGLIPYDARLTQLRTSDLIEPLNAKILNEGEINTRRVTSTHLCARNIDHVTHTFHAGSLIVTPADRSDIILSTCYAALTGIPIAGLILTGDTHPSEAVLEFCQAGIDSGLPVMTTATSSLETANVLSSLNPEIPTDDTARLEHLVNHVARHLDTQWLQKYSETPNKPRLSPPAFRHQISQIARSNPKRIVLPEGEEPRTIEAAVICHKRGVAKPVLLGNHANILNSAATLGIDFPTDIEILDPQDYRDRYIDSFMELRKHKNLSKEQAVSRLENNITLGTMMLAEGHVDGLVSGAIHSTADTIRPALQLIRTAPGVSSVSSVFFMCLPDQVLVYGDCAINLDPDASQLADIAIQSSSTAKAFGIDPRVAMISYSTHDSGSGSDVDKVRTATARVKELQPNIMVDGPLQYDAASNASIAKTKAPNSAVAGDATVYIFPDLNTGNTTYKAVQRAGNVISMGPVLQGLNKPVNDLSRGASVEDIVFTIAITSIQAQ</sequence>
<evidence type="ECO:0000256" key="11">
    <source>
        <dbReference type="ARBA" id="ARBA00031108"/>
    </source>
</evidence>
<dbReference type="InterPro" id="IPR010766">
    <property type="entry name" value="DRTGG"/>
</dbReference>
<dbReference type="InterPro" id="IPR002505">
    <property type="entry name" value="PTA_PTB"/>
</dbReference>
<dbReference type="NCBIfam" id="NF004167">
    <property type="entry name" value="PRK05632.1"/>
    <property type="match status" value="1"/>
</dbReference>
<dbReference type="GO" id="GO:0008959">
    <property type="term" value="F:phosphate acetyltransferase activity"/>
    <property type="evidence" value="ECO:0007669"/>
    <property type="project" value="UniProtKB-EC"/>
</dbReference>
<dbReference type="FunFam" id="3.40.50.10750:FF:000001">
    <property type="entry name" value="Phosphate acetyltransferase"/>
    <property type="match status" value="1"/>
</dbReference>
<dbReference type="InterPro" id="IPR027417">
    <property type="entry name" value="P-loop_NTPase"/>
</dbReference>
<evidence type="ECO:0000256" key="10">
    <source>
        <dbReference type="ARBA" id="ARBA00023315"/>
    </source>
</evidence>
<name>A0A851GRC9_9BACT</name>
<dbReference type="CDD" id="cd03109">
    <property type="entry name" value="DTBS"/>
    <property type="match status" value="1"/>
</dbReference>
<dbReference type="GO" id="GO:0006085">
    <property type="term" value="P:acetyl-CoA biosynthetic process"/>
    <property type="evidence" value="ECO:0007669"/>
    <property type="project" value="UniProtKB-UniPathway"/>
</dbReference>
<dbReference type="SUPFAM" id="SSF53659">
    <property type="entry name" value="Isocitrate/Isopropylmalate dehydrogenase-like"/>
    <property type="match status" value="1"/>
</dbReference>
<keyword evidence="8 12" id="KW-0963">Cytoplasm</keyword>
<dbReference type="InterPro" id="IPR042113">
    <property type="entry name" value="P_AcTrfase_dom1"/>
</dbReference>
<dbReference type="SUPFAM" id="SSF75138">
    <property type="entry name" value="HprK N-terminal domain-like"/>
    <property type="match status" value="1"/>
</dbReference>
<dbReference type="Pfam" id="PF13500">
    <property type="entry name" value="AAA_26"/>
    <property type="match status" value="1"/>
</dbReference>
<dbReference type="InterPro" id="IPR016475">
    <property type="entry name" value="P-Actrans_bac"/>
</dbReference>
<evidence type="ECO:0000256" key="8">
    <source>
        <dbReference type="ARBA" id="ARBA00022490"/>
    </source>
</evidence>
<dbReference type="Gene3D" id="3.40.50.10750">
    <property type="entry name" value="Isocitrate/Isopropylmalate dehydrogenase-like"/>
    <property type="match status" value="1"/>
</dbReference>
<evidence type="ECO:0000259" key="14">
    <source>
        <dbReference type="Pfam" id="PF07085"/>
    </source>
</evidence>
<evidence type="ECO:0000256" key="4">
    <source>
        <dbReference type="ARBA" id="ARBA00009786"/>
    </source>
</evidence>
<dbReference type="Pfam" id="PF07085">
    <property type="entry name" value="DRTGG"/>
    <property type="match status" value="1"/>
</dbReference>
<dbReference type="Gene3D" id="3.40.50.10950">
    <property type="match status" value="1"/>
</dbReference>